<feature type="region of interest" description="Disordered" evidence="1">
    <location>
        <begin position="52"/>
        <end position="74"/>
    </location>
</feature>
<protein>
    <submittedName>
        <fullName evidence="2">Uncharacterized protein</fullName>
    </submittedName>
</protein>
<dbReference type="EMBL" id="JANPWB010000005">
    <property type="protein sequence ID" value="KAJ1185848.1"/>
    <property type="molecule type" value="Genomic_DNA"/>
</dbReference>
<dbReference type="Proteomes" id="UP001066276">
    <property type="component" value="Chromosome 3_1"/>
</dbReference>
<gene>
    <name evidence="2" type="ORF">NDU88_002635</name>
</gene>
<keyword evidence="3" id="KW-1185">Reference proteome</keyword>
<evidence type="ECO:0000256" key="1">
    <source>
        <dbReference type="SAM" id="MobiDB-lite"/>
    </source>
</evidence>
<name>A0AAV7UAF8_PLEWA</name>
<reference evidence="2" key="1">
    <citation type="journal article" date="2022" name="bioRxiv">
        <title>Sequencing and chromosome-scale assembly of the giantPleurodeles waltlgenome.</title>
        <authorList>
            <person name="Brown T."/>
            <person name="Elewa A."/>
            <person name="Iarovenko S."/>
            <person name="Subramanian E."/>
            <person name="Araus A.J."/>
            <person name="Petzold A."/>
            <person name="Susuki M."/>
            <person name="Suzuki K.-i.T."/>
            <person name="Hayashi T."/>
            <person name="Toyoda A."/>
            <person name="Oliveira C."/>
            <person name="Osipova E."/>
            <person name="Leigh N.D."/>
            <person name="Simon A."/>
            <person name="Yun M.H."/>
        </authorList>
    </citation>
    <scope>NUCLEOTIDE SEQUENCE</scope>
    <source>
        <strain evidence="2">20211129_DDA</strain>
        <tissue evidence="2">Liver</tissue>
    </source>
</reference>
<feature type="compositionally biased region" description="Polar residues" evidence="1">
    <location>
        <begin position="65"/>
        <end position="74"/>
    </location>
</feature>
<accession>A0AAV7UAF8</accession>
<evidence type="ECO:0000313" key="3">
    <source>
        <dbReference type="Proteomes" id="UP001066276"/>
    </source>
</evidence>
<evidence type="ECO:0000313" key="2">
    <source>
        <dbReference type="EMBL" id="KAJ1185848.1"/>
    </source>
</evidence>
<proteinExistence type="predicted"/>
<sequence>MDEASTVLQAAPAAQIKSRTRSDFAVLTETEELCTDQHVADRSQEQIRAPRIQLAESNTHENRDTQGQNTTTPSRCTVLTTRRPVIKLQSPQKHIAKYALDFKLMRNKPKTDINMVKPKPQRAQLEARPIVPSLEIDTEHHSKALHTVTETLAAHSTQMEKVLQAILDTRTSLEGKTDTVVAEVNIFRMEHRKLANRVTTTETTLNTAQRDIADMKL</sequence>
<dbReference type="AlphaFoldDB" id="A0AAV7UAF8"/>
<organism evidence="2 3">
    <name type="scientific">Pleurodeles waltl</name>
    <name type="common">Iberian ribbed newt</name>
    <dbReference type="NCBI Taxonomy" id="8319"/>
    <lineage>
        <taxon>Eukaryota</taxon>
        <taxon>Metazoa</taxon>
        <taxon>Chordata</taxon>
        <taxon>Craniata</taxon>
        <taxon>Vertebrata</taxon>
        <taxon>Euteleostomi</taxon>
        <taxon>Amphibia</taxon>
        <taxon>Batrachia</taxon>
        <taxon>Caudata</taxon>
        <taxon>Salamandroidea</taxon>
        <taxon>Salamandridae</taxon>
        <taxon>Pleurodelinae</taxon>
        <taxon>Pleurodeles</taxon>
    </lineage>
</organism>
<comment type="caution">
    <text evidence="2">The sequence shown here is derived from an EMBL/GenBank/DDBJ whole genome shotgun (WGS) entry which is preliminary data.</text>
</comment>